<accession>A0ABT4RZY9</accession>
<keyword evidence="3 4" id="KW-0408">Iron</keyword>
<evidence type="ECO:0000256" key="4">
    <source>
        <dbReference type="PROSITE-ProRule" id="PRU00433"/>
    </source>
</evidence>
<evidence type="ECO:0000256" key="1">
    <source>
        <dbReference type="ARBA" id="ARBA00022617"/>
    </source>
</evidence>
<comment type="caution">
    <text evidence="7">The sequence shown here is derived from an EMBL/GenBank/DDBJ whole genome shotgun (WGS) entry which is preliminary data.</text>
</comment>
<keyword evidence="5" id="KW-1133">Transmembrane helix</keyword>
<dbReference type="RefSeq" id="WP_106687029.1">
    <property type="nucleotide sequence ID" value="NZ_CP061703.1"/>
</dbReference>
<keyword evidence="1 4" id="KW-0349">Heme</keyword>
<dbReference type="EMBL" id="JAPFGC010000002">
    <property type="protein sequence ID" value="MDA0177383.1"/>
    <property type="molecule type" value="Genomic_DNA"/>
</dbReference>
<keyword evidence="5" id="KW-0472">Membrane</keyword>
<evidence type="ECO:0000259" key="6">
    <source>
        <dbReference type="PROSITE" id="PS51007"/>
    </source>
</evidence>
<gene>
    <name evidence="7" type="ORF">OOZ35_07770</name>
</gene>
<evidence type="ECO:0000313" key="7">
    <source>
        <dbReference type="EMBL" id="MDA0177383.1"/>
    </source>
</evidence>
<evidence type="ECO:0000256" key="3">
    <source>
        <dbReference type="ARBA" id="ARBA00023004"/>
    </source>
</evidence>
<dbReference type="SUPFAM" id="SSF46626">
    <property type="entry name" value="Cytochrome c"/>
    <property type="match status" value="1"/>
</dbReference>
<sequence>MKNPRKLIIRILISTSVILILLIGLFIFVIRKNGITEFDQKKTDYQPTAVKTEKTTPEFDRGKEIFTADCNVCHKRRSTIGNEYIKRTIENVGIDYFKLFLTKQDSLVKSKDIYAIKLKEEFNNAGNSHNFDYSENELNSLIEYLK</sequence>
<dbReference type="InterPro" id="IPR036909">
    <property type="entry name" value="Cyt_c-like_dom_sf"/>
</dbReference>
<feature type="domain" description="Cytochrome c" evidence="6">
    <location>
        <begin position="57"/>
        <end position="146"/>
    </location>
</feature>
<reference evidence="7" key="1">
    <citation type="submission" date="2022-11" db="EMBL/GenBank/DDBJ databases">
        <title>Refractory cell wall polysaccharides provide important carbon source for microbial heterotrophs in the hadal ocean.</title>
        <authorList>
            <person name="Zhu X."/>
        </authorList>
    </citation>
    <scope>NUCLEOTIDE SEQUENCE</scope>
    <source>
        <strain evidence="7">MTRN7</strain>
    </source>
</reference>
<keyword evidence="5" id="KW-0812">Transmembrane</keyword>
<evidence type="ECO:0000256" key="2">
    <source>
        <dbReference type="ARBA" id="ARBA00022723"/>
    </source>
</evidence>
<evidence type="ECO:0000313" key="8">
    <source>
        <dbReference type="Proteomes" id="UP001149142"/>
    </source>
</evidence>
<keyword evidence="2 4" id="KW-0479">Metal-binding</keyword>
<name>A0ABT4RZY9_9FLAO</name>
<dbReference type="Proteomes" id="UP001149142">
    <property type="component" value="Unassembled WGS sequence"/>
</dbReference>
<evidence type="ECO:0000256" key="5">
    <source>
        <dbReference type="SAM" id="Phobius"/>
    </source>
</evidence>
<dbReference type="PROSITE" id="PS51007">
    <property type="entry name" value="CYTC"/>
    <property type="match status" value="1"/>
</dbReference>
<dbReference type="Pfam" id="PF00034">
    <property type="entry name" value="Cytochrom_C"/>
    <property type="match status" value="1"/>
</dbReference>
<dbReference type="InterPro" id="IPR009056">
    <property type="entry name" value="Cyt_c-like_dom"/>
</dbReference>
<dbReference type="Gene3D" id="1.10.760.10">
    <property type="entry name" value="Cytochrome c-like domain"/>
    <property type="match status" value="1"/>
</dbReference>
<keyword evidence="8" id="KW-1185">Reference proteome</keyword>
<protein>
    <submittedName>
        <fullName evidence="7">C-type cytochrome</fullName>
    </submittedName>
</protein>
<proteinExistence type="predicted"/>
<organism evidence="7 8">
    <name type="scientific">Mesoflavibacter profundi</name>
    <dbReference type="NCBI Taxonomy" id="2708110"/>
    <lineage>
        <taxon>Bacteria</taxon>
        <taxon>Pseudomonadati</taxon>
        <taxon>Bacteroidota</taxon>
        <taxon>Flavobacteriia</taxon>
        <taxon>Flavobacteriales</taxon>
        <taxon>Flavobacteriaceae</taxon>
        <taxon>Mesoflavibacter</taxon>
    </lineage>
</organism>
<feature type="transmembrane region" description="Helical" evidence="5">
    <location>
        <begin position="7"/>
        <end position="30"/>
    </location>
</feature>